<keyword evidence="3" id="KW-1185">Reference proteome</keyword>
<dbReference type="Proteomes" id="UP000431264">
    <property type="component" value="Unassembled WGS sequence"/>
</dbReference>
<feature type="signal peptide" evidence="1">
    <location>
        <begin position="1"/>
        <end position="19"/>
    </location>
</feature>
<evidence type="ECO:0000313" key="2">
    <source>
        <dbReference type="EMBL" id="MVO08446.1"/>
    </source>
</evidence>
<name>A0A6I4IRT6_9FLAO</name>
<evidence type="ECO:0000256" key="1">
    <source>
        <dbReference type="SAM" id="SignalP"/>
    </source>
</evidence>
<keyword evidence="1" id="KW-0732">Signal</keyword>
<evidence type="ECO:0000313" key="3">
    <source>
        <dbReference type="Proteomes" id="UP000431264"/>
    </source>
</evidence>
<reference evidence="3" key="1">
    <citation type="submission" date="2019-05" db="EMBL/GenBank/DDBJ databases">
        <title>Flavobacterium profundi sp. nov., isolated from a deep-sea seamount.</title>
        <authorList>
            <person name="Zhang D.-C."/>
        </authorList>
    </citation>
    <scope>NUCLEOTIDE SEQUENCE [LARGE SCALE GENOMIC DNA]</scope>
    <source>
        <strain evidence="3">TP390</strain>
    </source>
</reference>
<organism evidence="2 3">
    <name type="scientific">Flavobacterium profundi</name>
    <dbReference type="NCBI Taxonomy" id="1774945"/>
    <lineage>
        <taxon>Bacteria</taxon>
        <taxon>Pseudomonadati</taxon>
        <taxon>Bacteroidota</taxon>
        <taxon>Flavobacteriia</taxon>
        <taxon>Flavobacteriales</taxon>
        <taxon>Flavobacteriaceae</taxon>
        <taxon>Flavobacterium</taxon>
    </lineage>
</organism>
<protein>
    <submittedName>
        <fullName evidence="2">Uncharacterized protein</fullName>
    </submittedName>
</protein>
<accession>A0A6I4IRT6</accession>
<sequence length="396" mass="42479">MKKKYLSAMSMLYFSLLQAQVGINTTTPVAILDIQPTNAANPSPNDGLLIPRVTNLAEVNPSSNQNGMLIYLSNDVVKNAKAYSKGFLYWDSEAVDWFPMSSGEWKSGVNQNGEALIYSTQANANGTKIVVTDEGKIGIGTDNPVEKFEFRGVGDNDFQITSADSNPPNLILYNTGGTIDYPSLPNTNQEIGALVFKTNNGYGMQEVGGIHYFIDGTPSTSSLPTKLVINTTKNNQITDSGSFTIRGNGNVGIGTLNPSAKLNLPASDGSSNSAPLKLTAGTSLANPEPGAMEYDGTNLYFTNASNTREVVMKGIVVDRSLDFPSIANLSSYELEIPLNGVSQNSTCNCSPVGPIESGLTWSCYVIEDAVKIRLLNASILGTINPTRRNWKITVFK</sequence>
<gene>
    <name evidence="2" type="ORF">GOQ30_04615</name>
</gene>
<proteinExistence type="predicted"/>
<feature type="chain" id="PRO_5026325416" evidence="1">
    <location>
        <begin position="20"/>
        <end position="396"/>
    </location>
</feature>
<comment type="caution">
    <text evidence="2">The sequence shown here is derived from an EMBL/GenBank/DDBJ whole genome shotgun (WGS) entry which is preliminary data.</text>
</comment>
<dbReference type="EMBL" id="WQLW01000002">
    <property type="protein sequence ID" value="MVO08446.1"/>
    <property type="molecule type" value="Genomic_DNA"/>
</dbReference>
<dbReference type="AlphaFoldDB" id="A0A6I4IRT6"/>
<dbReference type="RefSeq" id="WP_140996835.1">
    <property type="nucleotide sequence ID" value="NZ_VDCZ01000002.1"/>
</dbReference>
<dbReference type="OrthoDB" id="1488700at2"/>